<feature type="transmembrane region" description="Helical" evidence="2">
    <location>
        <begin position="127"/>
        <end position="149"/>
    </location>
</feature>
<gene>
    <name evidence="3" type="ORF">HIV01_015335</name>
</gene>
<evidence type="ECO:0000313" key="3">
    <source>
        <dbReference type="EMBL" id="QSX74535.1"/>
    </source>
</evidence>
<feature type="transmembrane region" description="Helical" evidence="2">
    <location>
        <begin position="89"/>
        <end position="107"/>
    </location>
</feature>
<reference evidence="3 4" key="1">
    <citation type="submission" date="2021-02" db="EMBL/GenBank/DDBJ databases">
        <title>Lysobacter arenosi sp. nov., isolated from soil of gangwondo yeongwol, south Korea.</title>
        <authorList>
            <person name="Kim K.R."/>
            <person name="Kim K.H."/>
            <person name="Jeon C.O."/>
        </authorList>
    </citation>
    <scope>NUCLEOTIDE SEQUENCE [LARGE SCALE GENOMIC DNA]</scope>
    <source>
        <strain evidence="3 4">R7</strain>
    </source>
</reference>
<dbReference type="EMBL" id="CP071517">
    <property type="protein sequence ID" value="QSX74535.1"/>
    <property type="molecule type" value="Genomic_DNA"/>
</dbReference>
<organism evidence="3 4">
    <name type="scientific">Lysobacter arenosi</name>
    <dbReference type="NCBI Taxonomy" id="2795387"/>
    <lineage>
        <taxon>Bacteria</taxon>
        <taxon>Pseudomonadati</taxon>
        <taxon>Pseudomonadota</taxon>
        <taxon>Gammaproteobacteria</taxon>
        <taxon>Lysobacterales</taxon>
        <taxon>Lysobacteraceae</taxon>
        <taxon>Lysobacter</taxon>
    </lineage>
</organism>
<dbReference type="Proteomes" id="UP000663400">
    <property type="component" value="Chromosome"/>
</dbReference>
<keyword evidence="4" id="KW-1185">Reference proteome</keyword>
<proteinExistence type="predicted"/>
<dbReference type="RefSeq" id="WP_200609173.1">
    <property type="nucleotide sequence ID" value="NZ_CP071517.1"/>
</dbReference>
<accession>A0ABX7R976</accession>
<evidence type="ECO:0000313" key="4">
    <source>
        <dbReference type="Proteomes" id="UP000663400"/>
    </source>
</evidence>
<protein>
    <submittedName>
        <fullName evidence="3">Uncharacterized protein</fullName>
    </submittedName>
</protein>
<name>A0ABX7R976_9GAMM</name>
<evidence type="ECO:0000256" key="1">
    <source>
        <dbReference type="SAM" id="MobiDB-lite"/>
    </source>
</evidence>
<keyword evidence="2" id="KW-0812">Transmembrane</keyword>
<feature type="region of interest" description="Disordered" evidence="1">
    <location>
        <begin position="43"/>
        <end position="70"/>
    </location>
</feature>
<feature type="transmembrane region" description="Helical" evidence="2">
    <location>
        <begin position="161"/>
        <end position="182"/>
    </location>
</feature>
<evidence type="ECO:0000256" key="2">
    <source>
        <dbReference type="SAM" id="Phobius"/>
    </source>
</evidence>
<keyword evidence="2" id="KW-1133">Transmembrane helix</keyword>
<sequence length="187" mass="21448">MKDGDIDYSKYERHELEEALERINADLYPRNHANLRSAYQALVGKQPPPPNVPRLRPEPAQFEDEPPPVPKYDEHGRYVPNHIPAGERLSLVALSLLLLTYGSYGVWTNDLYLPARRGGIHLNDSSAWAMLGAFACAFLCMLVLVADHYDRRNNELNYWRASRVVGGLGWSCFVLSLILWIFQRFHQ</sequence>
<keyword evidence="2" id="KW-0472">Membrane</keyword>